<protein>
    <recommendedName>
        <fullName evidence="1">SET domain-containing protein</fullName>
    </recommendedName>
</protein>
<dbReference type="EMBL" id="SEKV01000952">
    <property type="protein sequence ID" value="TFY52583.1"/>
    <property type="molecule type" value="Genomic_DNA"/>
</dbReference>
<dbReference type="SUPFAM" id="SSF48452">
    <property type="entry name" value="TPR-like"/>
    <property type="match status" value="1"/>
</dbReference>
<evidence type="ECO:0000313" key="3">
    <source>
        <dbReference type="Proteomes" id="UP000298390"/>
    </source>
</evidence>
<dbReference type="PANTHER" id="PTHR47643:SF2">
    <property type="entry name" value="TPR DOMAIN PROTEIN (AFU_ORTHOLOGUE AFUA_5G12710)"/>
    <property type="match status" value="1"/>
</dbReference>
<dbReference type="STRING" id="34475.A0A4Y9XT54"/>
<sequence>MAFNPQDPDFLHTLDIEQMIDLAVHLGLTPEAMGDVLADADINYRHLSDIAEEQGSKTVMGIERLPRLILSMPPEEQAEAAIKYKEWLEGESDGGPVYKPKTSSRATLVAAQIAARKEQEKQFAAPASKVKARTIAVVTGFRKHTSKAPWNELEPASSAILGDDDAPGYIWPCSDMSNYRALLCVALSCQFRIADFGPASLYSVQTVVEDQQGTAYDLSFYNYPTTFEASPQYMDILFPKGAVLLIRDPVLMPSQQNTNPLIRVDSPTDLVVFAPYTQMLPDVHFATEAPTSPSEPLETMQTEDYWRVKGNDLFKNSQWFPAAVAYSRGLEVHPDSLVLRLNRAEAYLRLEFYSGTLYDAQSVLSTPDLSPAFRNKALLRAARAEYGRRNYASARQLFQQHRVSSSNNAEDATWIRRCEERLRENSIGKYDWARLFEECQHDSRLDAADYTGPVEVKTIPGRGRGIVVTRDVSAGELLVRTIDTCERLCHGYGLTTGNRWSQRHSRSSKRRTVYGNPDIYDQLLHLDAGPDYPLPPATPPPARLDPQRVDPLQPTVDIDIDHLEAICLYNTFDQHSLCPTGSEVIEDDRIRRSPNALHLLPSLLNHSCAGNARARAFGDVLAVRAVAPIRAGEEVTVPYVSTEKGYRDRVAALKKYFPEGQACECSVCEMDRADGEEKLDTREELLVQLPSGPLFKEPMVLLRTWESALEATHAPSRGPFRPALVRLVHSIGEQLRRDDATRAGALETNIRGLVRQGFRVTDTRSDASLKRKLKDVLPVDTADLSICVDVERGLTAMLRIAQQFRAEANVVQAKRWLKAAQKVDDVEYGGGRELFLLKEATILGGFGMKKFAETVL</sequence>
<dbReference type="InterPro" id="IPR046341">
    <property type="entry name" value="SET_dom_sf"/>
</dbReference>
<dbReference type="PROSITE" id="PS50280">
    <property type="entry name" value="SET"/>
    <property type="match status" value="1"/>
</dbReference>
<comment type="caution">
    <text evidence="2">The sequence shown here is derived from an EMBL/GenBank/DDBJ whole genome shotgun (WGS) entry which is preliminary data.</text>
</comment>
<dbReference type="SUPFAM" id="SSF82199">
    <property type="entry name" value="SET domain"/>
    <property type="match status" value="1"/>
</dbReference>
<dbReference type="InterPro" id="IPR011990">
    <property type="entry name" value="TPR-like_helical_dom_sf"/>
</dbReference>
<name>A0A4Y9XT54_9APHY</name>
<evidence type="ECO:0000259" key="1">
    <source>
        <dbReference type="PROSITE" id="PS50280"/>
    </source>
</evidence>
<dbReference type="InterPro" id="IPR053209">
    <property type="entry name" value="Gramillin-biosynth_MTr"/>
</dbReference>
<dbReference type="InterPro" id="IPR001214">
    <property type="entry name" value="SET_dom"/>
</dbReference>
<dbReference type="Gene3D" id="2.170.270.10">
    <property type="entry name" value="SET domain"/>
    <property type="match status" value="1"/>
</dbReference>
<evidence type="ECO:0000313" key="2">
    <source>
        <dbReference type="EMBL" id="TFY52583.1"/>
    </source>
</evidence>
<dbReference type="CDD" id="cd20071">
    <property type="entry name" value="SET_SMYD"/>
    <property type="match status" value="1"/>
</dbReference>
<feature type="domain" description="SET" evidence="1">
    <location>
        <begin position="452"/>
        <end position="640"/>
    </location>
</feature>
<proteinExistence type="predicted"/>
<organism evidence="2 3">
    <name type="scientific">Rhodofomes roseus</name>
    <dbReference type="NCBI Taxonomy" id="34475"/>
    <lineage>
        <taxon>Eukaryota</taxon>
        <taxon>Fungi</taxon>
        <taxon>Dikarya</taxon>
        <taxon>Basidiomycota</taxon>
        <taxon>Agaricomycotina</taxon>
        <taxon>Agaricomycetes</taxon>
        <taxon>Polyporales</taxon>
        <taxon>Rhodofomes</taxon>
    </lineage>
</organism>
<dbReference type="Pfam" id="PF00856">
    <property type="entry name" value="SET"/>
    <property type="match status" value="1"/>
</dbReference>
<dbReference type="Proteomes" id="UP000298390">
    <property type="component" value="Unassembled WGS sequence"/>
</dbReference>
<reference evidence="2 3" key="1">
    <citation type="submission" date="2019-01" db="EMBL/GenBank/DDBJ databases">
        <title>Genome sequencing of the rare red list fungi Fomitopsis rosea.</title>
        <authorList>
            <person name="Buettner E."/>
            <person name="Kellner H."/>
        </authorList>
    </citation>
    <scope>NUCLEOTIDE SEQUENCE [LARGE SCALE GENOMIC DNA]</scope>
    <source>
        <strain evidence="2 3">DSM 105464</strain>
    </source>
</reference>
<dbReference type="PANTHER" id="PTHR47643">
    <property type="entry name" value="TPR DOMAIN PROTEIN (AFU_ORTHOLOGUE AFUA_5G12710)"/>
    <property type="match status" value="1"/>
</dbReference>
<dbReference type="AlphaFoldDB" id="A0A4Y9XT54"/>
<accession>A0A4Y9XT54</accession>
<gene>
    <name evidence="2" type="ORF">EVJ58_g9932</name>
</gene>
<dbReference type="Gene3D" id="1.25.40.10">
    <property type="entry name" value="Tetratricopeptide repeat domain"/>
    <property type="match status" value="1"/>
</dbReference>